<evidence type="ECO:0000313" key="3">
    <source>
        <dbReference type="Proteomes" id="UP000199532"/>
    </source>
</evidence>
<dbReference type="Gene3D" id="2.180.10.10">
    <property type="entry name" value="RHS repeat-associated core"/>
    <property type="match status" value="1"/>
</dbReference>
<name>A0A1H6XD66_9BACT</name>
<dbReference type="AlphaFoldDB" id="A0A1H6XD66"/>
<dbReference type="Proteomes" id="UP000199532">
    <property type="component" value="Unassembled WGS sequence"/>
</dbReference>
<evidence type="ECO:0000313" key="2">
    <source>
        <dbReference type="EMBL" id="SEJ26056.1"/>
    </source>
</evidence>
<dbReference type="InterPro" id="IPR026444">
    <property type="entry name" value="Secre_tail"/>
</dbReference>
<feature type="domain" description="Secretion system C-terminal sorting" evidence="1">
    <location>
        <begin position="1166"/>
        <end position="1232"/>
    </location>
</feature>
<evidence type="ECO:0000259" key="1">
    <source>
        <dbReference type="Pfam" id="PF18962"/>
    </source>
</evidence>
<organism evidence="2 3">
    <name type="scientific">Dyadobacter koreensis</name>
    <dbReference type="NCBI Taxonomy" id="408657"/>
    <lineage>
        <taxon>Bacteria</taxon>
        <taxon>Pseudomonadati</taxon>
        <taxon>Bacteroidota</taxon>
        <taxon>Cytophagia</taxon>
        <taxon>Cytophagales</taxon>
        <taxon>Spirosomataceae</taxon>
        <taxon>Dyadobacter</taxon>
    </lineage>
</organism>
<dbReference type="STRING" id="408657.SAMN04487995_3820"/>
<keyword evidence="3" id="KW-1185">Reference proteome</keyword>
<accession>A0A1H6XD66</accession>
<gene>
    <name evidence="2" type="ORF">SAMN04487995_3820</name>
</gene>
<dbReference type="OrthoDB" id="9814627at2"/>
<dbReference type="NCBIfam" id="TIGR04183">
    <property type="entry name" value="Por_Secre_tail"/>
    <property type="match status" value="1"/>
</dbReference>
<reference evidence="2 3" key="1">
    <citation type="submission" date="2016-10" db="EMBL/GenBank/DDBJ databases">
        <authorList>
            <person name="de Groot N.N."/>
        </authorList>
    </citation>
    <scope>NUCLEOTIDE SEQUENCE [LARGE SCALE GENOMIC DNA]</scope>
    <source>
        <strain evidence="2 3">DSM 19938</strain>
    </source>
</reference>
<protein>
    <recommendedName>
        <fullName evidence="1">Secretion system C-terminal sorting domain-containing protein</fullName>
    </recommendedName>
</protein>
<dbReference type="Pfam" id="PF18962">
    <property type="entry name" value="Por_Secre_tail"/>
    <property type="match status" value="1"/>
</dbReference>
<proteinExistence type="predicted"/>
<sequence>MIFIPKTDSLSVQILTGFLLLFPYFLYGQQKVENNKYASQSILTSSPVASSVLVYGNTPVSQYTGTPDINVPIHQVSFKDLSVNISLQYHHANGSKPDVFPGPVGNGFSLNNGGVITRISRGVTQNNFPSGTPIPVDFNPTADADWSSNAKMQNHIKTQTIFTNNNGRYDEYAYNFGGTSGKFYIDQNDGFRIKTAQGEDILVEKEVLVSKSFTIPAETQTPSGCTTTPYSNIITQANFIYKFTLTDSKGVKYTFGGTDPSIEFTRPGMGYGVFDVNNQNTVATSWYLTSILSPNGYKIDLNYIRDKFYITNEISVSDRIIAPNSWADNDNFPKGKVIKSTLFHPCYLDEIITPASKVKFTWSTASSQLGYNFSVNCSSPTDLNSQIYFYAYPQVKDATLSGRFPNKLDKVEVSTTAGTLKKTVEFGYTNSTSTRLKLLTLTTKAGTESMPPYQFGYNTAVPLPAYLSFKTDDWGFYNNKGDLYMSSTDPIYYYNLFNSATERQLYLNSRKPDVNYTQAEILTKITYPTGGYTEYEYENNDYGREAKYWPASILENTGGIQYTGGLRIKRISDYDFANHKATEKKYYYKKDYATGGSSSSGVLSFQPLHYAFFSGTVTAPARYVGTSSQPNFTGTMTYRQYSTDPMNAVTYNKGSHISYSEVTELNLDGSYTVFKFKNFDNGYHDNPAENYVSDNSNVGEFWKEDEMNSLELERGQLLSEGAYNSTNTLVQNSVYNYNDDAGRFNNNVRRIKFIPNPIFSVNYPSLRYTATLIYVYYPYLKTKTVTNYDQGGSIAKATSYTYAANRLMSTQSFLNSKAQTVLVSNKYPHDYPSDPVNLAMANKHIIAPVIETTTSVSGVQVNLVHTNYYAPFTGIYVPQNIQVKNGTNPIETRQNFNQYDNQGNLLEQQKPGDVKETYLWGYQGQYIVAKVLGSDFSTVQSQISQPILDNAATATDANIRTELNKIRTALAGQAMVTTYTYNALVGNSSITDPAGKVIHYEYDIFSRLKSLHNNDASGNVRVSYCYNYAGQAVPCTALAPTGSIAASTLALISEEPPLPVTLTEFNAVKYEQSALLSWKTTMETNSDRFEIERSINGKQWLKLGSVPSQGENNGTQRYSFTDSLPVIGAQSHGENLYRIKMIDSDGTFAYSRIQSLIFGTDSKVSIYPNPITIGENINLLIDDISTVLNIKIYDSTGTLVHQSSPQRKIAANKISAGLYMIQITYMDGSISTHRVVKQ</sequence>
<dbReference type="RefSeq" id="WP_090337857.1">
    <property type="nucleotide sequence ID" value="NZ_FNXY01000006.1"/>
</dbReference>
<dbReference type="EMBL" id="FNXY01000006">
    <property type="protein sequence ID" value="SEJ26056.1"/>
    <property type="molecule type" value="Genomic_DNA"/>
</dbReference>